<dbReference type="Pfam" id="PF20684">
    <property type="entry name" value="Fung_rhodopsin"/>
    <property type="match status" value="1"/>
</dbReference>
<reference evidence="8 9" key="1">
    <citation type="submission" date="2018-02" db="EMBL/GenBank/DDBJ databases">
        <title>The genomes of Aspergillus section Nigri reveals drivers in fungal speciation.</title>
        <authorList>
            <consortium name="DOE Joint Genome Institute"/>
            <person name="Vesth T.C."/>
            <person name="Nybo J."/>
            <person name="Theobald S."/>
            <person name="Brandl J."/>
            <person name="Frisvad J.C."/>
            <person name="Nielsen K.F."/>
            <person name="Lyhne E.K."/>
            <person name="Kogle M.E."/>
            <person name="Kuo A."/>
            <person name="Riley R."/>
            <person name="Clum A."/>
            <person name="Nolan M."/>
            <person name="Lipzen A."/>
            <person name="Salamov A."/>
            <person name="Henrissat B."/>
            <person name="Wiebenga A."/>
            <person name="De vries R.P."/>
            <person name="Grigoriev I.V."/>
            <person name="Mortensen U.H."/>
            <person name="Andersen M.R."/>
            <person name="Baker S.E."/>
        </authorList>
    </citation>
    <scope>NUCLEOTIDE SEQUENCE [LARGE SCALE GENOMIC DNA]</scope>
    <source>
        <strain evidence="8 9">CBS 707.79</strain>
    </source>
</reference>
<dbReference type="AlphaFoldDB" id="A0A319DJZ9"/>
<gene>
    <name evidence="8" type="ORF">BO71DRAFT_317716</name>
</gene>
<dbReference type="Proteomes" id="UP000247810">
    <property type="component" value="Unassembled WGS sequence"/>
</dbReference>
<dbReference type="VEuPathDB" id="FungiDB:BO71DRAFT_317716"/>
<feature type="domain" description="Rhodopsin" evidence="7">
    <location>
        <begin position="27"/>
        <end position="262"/>
    </location>
</feature>
<feature type="transmembrane region" description="Helical" evidence="6">
    <location>
        <begin position="121"/>
        <end position="143"/>
    </location>
</feature>
<dbReference type="PANTHER" id="PTHR33048:SF163">
    <property type="entry name" value="INTEGRAL MEMBRANE PROTEIN (AFU_ORTHOLOGUE AFUA_8G05510)"/>
    <property type="match status" value="1"/>
</dbReference>
<feature type="transmembrane region" description="Helical" evidence="6">
    <location>
        <begin position="238"/>
        <end position="262"/>
    </location>
</feature>
<evidence type="ECO:0000256" key="4">
    <source>
        <dbReference type="ARBA" id="ARBA00023136"/>
    </source>
</evidence>
<keyword evidence="4 6" id="KW-0472">Membrane</keyword>
<keyword evidence="9" id="KW-1185">Reference proteome</keyword>
<dbReference type="OrthoDB" id="10017208at2759"/>
<dbReference type="EMBL" id="KZ825818">
    <property type="protein sequence ID" value="PYH97830.1"/>
    <property type="molecule type" value="Genomic_DNA"/>
</dbReference>
<sequence>MGLSSRGTEMICIVSVLVGLSLLAVILRVVARLQRRVSFGVDDYLCFVCIILLIGMLIELELWVTIGGNGYHQSTLSNETMMTFYKIFLSNQFTYFIVCPTVKVSIICFYRRVFTIRSFQLTSFGINALIILWGVGVFLACALQCRPLKAYWDTSVDGQCLDGYKLIVANQIFNIVMDFVILALPVPLIWGLHKAWQDKLALNGVFALGGFVCFASIYRIVVLFWINPDDTTYTVYQATLWTHIEPCVGLICSCLPTIRGLFPRLKLSSQNRYRTAPYWINTEVSTSNCVATGPRDTDEELLKMEDGVVSRFTSTKDMGSSLKSNYSSPLDITVRTDINIRDGGLVGYAR</sequence>
<dbReference type="GO" id="GO:0016020">
    <property type="term" value="C:membrane"/>
    <property type="evidence" value="ECO:0007669"/>
    <property type="project" value="UniProtKB-SubCell"/>
</dbReference>
<feature type="transmembrane region" description="Helical" evidence="6">
    <location>
        <begin position="172"/>
        <end position="192"/>
    </location>
</feature>
<keyword evidence="2 6" id="KW-0812">Transmembrane</keyword>
<organism evidence="8 9">
    <name type="scientific">Aspergillus ellipticus CBS 707.79</name>
    <dbReference type="NCBI Taxonomy" id="1448320"/>
    <lineage>
        <taxon>Eukaryota</taxon>
        <taxon>Fungi</taxon>
        <taxon>Dikarya</taxon>
        <taxon>Ascomycota</taxon>
        <taxon>Pezizomycotina</taxon>
        <taxon>Eurotiomycetes</taxon>
        <taxon>Eurotiomycetidae</taxon>
        <taxon>Eurotiales</taxon>
        <taxon>Aspergillaceae</taxon>
        <taxon>Aspergillus</taxon>
        <taxon>Aspergillus subgen. Circumdati</taxon>
    </lineage>
</organism>
<evidence type="ECO:0000259" key="7">
    <source>
        <dbReference type="Pfam" id="PF20684"/>
    </source>
</evidence>
<protein>
    <submittedName>
        <fullName evidence="8">Integral membrane protein</fullName>
    </submittedName>
</protein>
<evidence type="ECO:0000256" key="1">
    <source>
        <dbReference type="ARBA" id="ARBA00004141"/>
    </source>
</evidence>
<feature type="transmembrane region" description="Helical" evidence="6">
    <location>
        <begin position="12"/>
        <end position="31"/>
    </location>
</feature>
<dbReference type="InterPro" id="IPR052337">
    <property type="entry name" value="SAT4-like"/>
</dbReference>
<proteinExistence type="inferred from homology"/>
<evidence type="ECO:0000313" key="8">
    <source>
        <dbReference type="EMBL" id="PYH97830.1"/>
    </source>
</evidence>
<dbReference type="PANTHER" id="PTHR33048">
    <property type="entry name" value="PTH11-LIKE INTEGRAL MEMBRANE PROTEIN (AFU_ORTHOLOGUE AFUA_5G11245)"/>
    <property type="match status" value="1"/>
</dbReference>
<evidence type="ECO:0000313" key="9">
    <source>
        <dbReference type="Proteomes" id="UP000247810"/>
    </source>
</evidence>
<comment type="subcellular location">
    <subcellularLocation>
        <location evidence="1">Membrane</location>
        <topology evidence="1">Multi-pass membrane protein</topology>
    </subcellularLocation>
</comment>
<keyword evidence="3 6" id="KW-1133">Transmembrane helix</keyword>
<comment type="similarity">
    <text evidence="5">Belongs to the SAT4 family.</text>
</comment>
<accession>A0A319DJZ9</accession>
<dbReference type="InterPro" id="IPR049326">
    <property type="entry name" value="Rhodopsin_dom_fungi"/>
</dbReference>
<feature type="transmembrane region" description="Helical" evidence="6">
    <location>
        <begin position="204"/>
        <end position="226"/>
    </location>
</feature>
<evidence type="ECO:0000256" key="2">
    <source>
        <dbReference type="ARBA" id="ARBA00022692"/>
    </source>
</evidence>
<evidence type="ECO:0000256" key="5">
    <source>
        <dbReference type="ARBA" id="ARBA00038359"/>
    </source>
</evidence>
<feature type="transmembrane region" description="Helical" evidence="6">
    <location>
        <begin position="43"/>
        <end position="64"/>
    </location>
</feature>
<name>A0A319DJZ9_9EURO</name>
<evidence type="ECO:0000256" key="3">
    <source>
        <dbReference type="ARBA" id="ARBA00022989"/>
    </source>
</evidence>
<evidence type="ECO:0000256" key="6">
    <source>
        <dbReference type="SAM" id="Phobius"/>
    </source>
</evidence>
<feature type="transmembrane region" description="Helical" evidence="6">
    <location>
        <begin position="84"/>
        <end position="109"/>
    </location>
</feature>
<dbReference type="STRING" id="1448320.A0A319DJZ9"/>